<protein>
    <submittedName>
        <fullName evidence="8">MFS transporter</fullName>
    </submittedName>
</protein>
<dbReference type="Gene3D" id="1.20.1720.10">
    <property type="entry name" value="Multidrug resistance protein D"/>
    <property type="match status" value="1"/>
</dbReference>
<feature type="transmembrane region" description="Helical" evidence="6">
    <location>
        <begin position="290"/>
        <end position="313"/>
    </location>
</feature>
<feature type="transmembrane region" description="Helical" evidence="6">
    <location>
        <begin position="348"/>
        <end position="370"/>
    </location>
</feature>
<evidence type="ECO:0000259" key="7">
    <source>
        <dbReference type="PROSITE" id="PS50850"/>
    </source>
</evidence>
<evidence type="ECO:0000256" key="3">
    <source>
        <dbReference type="ARBA" id="ARBA00022692"/>
    </source>
</evidence>
<dbReference type="InterPro" id="IPR011701">
    <property type="entry name" value="MFS"/>
</dbReference>
<dbReference type="PANTHER" id="PTHR42718">
    <property type="entry name" value="MAJOR FACILITATOR SUPERFAMILY MULTIDRUG TRANSPORTER MFSC"/>
    <property type="match status" value="1"/>
</dbReference>
<keyword evidence="5 6" id="KW-0472">Membrane</keyword>
<evidence type="ECO:0000256" key="5">
    <source>
        <dbReference type="ARBA" id="ARBA00023136"/>
    </source>
</evidence>
<feature type="transmembrane region" description="Helical" evidence="6">
    <location>
        <begin position="223"/>
        <end position="240"/>
    </location>
</feature>
<keyword evidence="2" id="KW-0813">Transport</keyword>
<feature type="transmembrane region" description="Helical" evidence="6">
    <location>
        <begin position="41"/>
        <end position="62"/>
    </location>
</feature>
<dbReference type="AlphaFoldDB" id="A0A4R7T7Z0"/>
<dbReference type="SUPFAM" id="SSF103473">
    <property type="entry name" value="MFS general substrate transporter"/>
    <property type="match status" value="1"/>
</dbReference>
<comment type="caution">
    <text evidence="8">The sequence shown here is derived from an EMBL/GenBank/DDBJ whole genome shotgun (WGS) entry which is preliminary data.</text>
</comment>
<feature type="transmembrane region" description="Helical" evidence="6">
    <location>
        <begin position="325"/>
        <end position="342"/>
    </location>
</feature>
<feature type="transmembrane region" description="Helical" evidence="6">
    <location>
        <begin position="162"/>
        <end position="179"/>
    </location>
</feature>
<dbReference type="RefSeq" id="WP_133977737.1">
    <property type="nucleotide sequence ID" value="NZ_SOCE01000001.1"/>
</dbReference>
<feature type="transmembrane region" description="Helical" evidence="6">
    <location>
        <begin position="200"/>
        <end position="217"/>
    </location>
</feature>
<dbReference type="CDD" id="cd17321">
    <property type="entry name" value="MFS_MMR_MDR_like"/>
    <property type="match status" value="1"/>
</dbReference>
<feature type="transmembrane region" description="Helical" evidence="6">
    <location>
        <begin position="260"/>
        <end position="284"/>
    </location>
</feature>
<dbReference type="OrthoDB" id="7375466at2"/>
<keyword evidence="3 6" id="KW-0812">Transmembrane</keyword>
<proteinExistence type="predicted"/>
<name>A0A4R7T7Z0_9ACTN</name>
<feature type="transmembrane region" description="Helical" evidence="6">
    <location>
        <begin position="382"/>
        <end position="405"/>
    </location>
</feature>
<dbReference type="EMBL" id="SOCE01000001">
    <property type="protein sequence ID" value="TDU88052.1"/>
    <property type="molecule type" value="Genomic_DNA"/>
</dbReference>
<gene>
    <name evidence="8" type="ORF">EV138_1591</name>
</gene>
<evidence type="ECO:0000313" key="8">
    <source>
        <dbReference type="EMBL" id="TDU88052.1"/>
    </source>
</evidence>
<evidence type="ECO:0000256" key="4">
    <source>
        <dbReference type="ARBA" id="ARBA00022989"/>
    </source>
</evidence>
<feature type="transmembrane region" description="Helical" evidence="6">
    <location>
        <begin position="132"/>
        <end position="150"/>
    </location>
</feature>
<accession>A0A4R7T7Z0</accession>
<dbReference type="GO" id="GO:0022857">
    <property type="term" value="F:transmembrane transporter activity"/>
    <property type="evidence" value="ECO:0007669"/>
    <property type="project" value="InterPro"/>
</dbReference>
<sequence>MTNSRGRLVALCTVQFVDVMGVTVVVSAMPRMLADLGGSAAQAGLLVPAYAVGFSSLLLLAARLGDRFGHRRTLVAGLLVFAIGSTAAAAAPTLSLLVAARGIQGVAAAISVPNALVLLTRRAQSKAARERALGAWNACGGLAGASGLLVGGLTTSAVSWRAIFWGNLVVTAVLVAVLLRLVERDRPSEELSAGFDPRSVVLQVVAVGAVVAAANATAKPWPIPVALGLAGVLAAAWLVVRERRTARPLVAAGLWRPTFVAGLLGSFGITATTSSLVVVGTVYFQEEKGFSPASAGLMILPFSLGAVVAAGLAGRLMPRTGPRRTLAFGLVLIFGGGAAVWLSSTPAALIVALVLAGLGNGMGAVAAYGLGTAVPAEQQGSAAGLLNTAAQVGTAMMVAITVAIASRADGLDYRAGWLTVALTALAVLISVSSVTRHRTRRRC</sequence>
<dbReference type="PROSITE" id="PS50850">
    <property type="entry name" value="MFS"/>
    <property type="match status" value="1"/>
</dbReference>
<evidence type="ECO:0000313" key="9">
    <source>
        <dbReference type="Proteomes" id="UP000295151"/>
    </source>
</evidence>
<evidence type="ECO:0000256" key="6">
    <source>
        <dbReference type="SAM" id="Phobius"/>
    </source>
</evidence>
<feature type="transmembrane region" description="Helical" evidence="6">
    <location>
        <begin position="417"/>
        <end position="435"/>
    </location>
</feature>
<dbReference type="Pfam" id="PF07690">
    <property type="entry name" value="MFS_1"/>
    <property type="match status" value="1"/>
</dbReference>
<dbReference type="InterPro" id="IPR036259">
    <property type="entry name" value="MFS_trans_sf"/>
</dbReference>
<feature type="domain" description="Major facilitator superfamily (MFS) profile" evidence="7">
    <location>
        <begin position="7"/>
        <end position="438"/>
    </location>
</feature>
<dbReference type="PANTHER" id="PTHR42718:SF9">
    <property type="entry name" value="MAJOR FACILITATOR SUPERFAMILY MULTIDRUG TRANSPORTER MFSC"/>
    <property type="match status" value="1"/>
</dbReference>
<dbReference type="Proteomes" id="UP000295151">
    <property type="component" value="Unassembled WGS sequence"/>
</dbReference>
<dbReference type="Gene3D" id="1.20.1250.20">
    <property type="entry name" value="MFS general substrate transporter like domains"/>
    <property type="match status" value="1"/>
</dbReference>
<feature type="transmembrane region" description="Helical" evidence="6">
    <location>
        <begin position="103"/>
        <end position="120"/>
    </location>
</feature>
<reference evidence="8 9" key="1">
    <citation type="submission" date="2019-03" db="EMBL/GenBank/DDBJ databases">
        <title>Genomic Encyclopedia of Type Strains, Phase III (KMG-III): the genomes of soil and plant-associated and newly described type strains.</title>
        <authorList>
            <person name="Whitman W."/>
        </authorList>
    </citation>
    <scope>NUCLEOTIDE SEQUENCE [LARGE SCALE GENOMIC DNA]</scope>
    <source>
        <strain evidence="8 9">VKM Ac-2575</strain>
    </source>
</reference>
<keyword evidence="4 6" id="KW-1133">Transmembrane helix</keyword>
<evidence type="ECO:0000256" key="2">
    <source>
        <dbReference type="ARBA" id="ARBA00022448"/>
    </source>
</evidence>
<dbReference type="InterPro" id="IPR020846">
    <property type="entry name" value="MFS_dom"/>
</dbReference>
<evidence type="ECO:0000256" key="1">
    <source>
        <dbReference type="ARBA" id="ARBA00004651"/>
    </source>
</evidence>
<organism evidence="8 9">
    <name type="scientific">Kribbella voronezhensis</name>
    <dbReference type="NCBI Taxonomy" id="2512212"/>
    <lineage>
        <taxon>Bacteria</taxon>
        <taxon>Bacillati</taxon>
        <taxon>Actinomycetota</taxon>
        <taxon>Actinomycetes</taxon>
        <taxon>Propionibacteriales</taxon>
        <taxon>Kribbellaceae</taxon>
        <taxon>Kribbella</taxon>
    </lineage>
</organism>
<dbReference type="GO" id="GO:0005886">
    <property type="term" value="C:plasma membrane"/>
    <property type="evidence" value="ECO:0007669"/>
    <property type="project" value="UniProtKB-SubCell"/>
</dbReference>
<comment type="subcellular location">
    <subcellularLocation>
        <location evidence="1">Cell membrane</location>
        <topology evidence="1">Multi-pass membrane protein</topology>
    </subcellularLocation>
</comment>
<feature type="transmembrane region" description="Helical" evidence="6">
    <location>
        <begin position="74"/>
        <end position="97"/>
    </location>
</feature>
<feature type="transmembrane region" description="Helical" evidence="6">
    <location>
        <begin position="7"/>
        <end position="29"/>
    </location>
</feature>
<keyword evidence="9" id="KW-1185">Reference proteome</keyword>